<proteinExistence type="predicted"/>
<dbReference type="AlphaFoldDB" id="A0A8H5FI15"/>
<name>A0A8H5FI15_9AGAR</name>
<keyword evidence="1" id="KW-1133">Transmembrane helix</keyword>
<sequence length="569" mass="63273">MSRFTAARLNVTWPGLLLTSNVVIPVLFAILPPHRSFPAFTPRQLIDDRDLVPLLFAPWSGPTNLSSTLSRVLQIFALVSYSAPISAFYQNAYSTWICIASARGLAGWVLTRCVGWAAPRFFKHWSLYESSSGFGAILYVMHILQSTGTLSSPQQLPLSLPGFGFGKYGQVPISLVFGATLCYLEDAPWTYGIALLCGFALVLVHRMLVLFLPKIVAPSNRIPLNPRNWDDPEMALNREMSAFEQPPAPILGIRDVLFIGILSLALLEAPYAIFSPIFKSMSPTPMPHSPSPSIPLLEILMLTFPRSDVNASTAIMQTTIESYIPILNDNIHLSVFTHATEHPAFNAMKKLYSENATFYQDQDTHPDAWSGHYLHLAEAFRWVSDPRPSRHEAEWIMLIEDDFPICAGEVGKDALRKVLAILESSRPPPDDSTLHPLPRRRAGFIGTGGSGLIIHRTMLPILQAILRLHAEKHSKLPEGLQQRPPDVVMQDCILGRDPLCPIARDELCLNQESKPATCGMVITSRLVMDHIGGMFSTTRGKMKNSDKWRCGWRHAFHGAKGVEVVVVDW</sequence>
<evidence type="ECO:0000313" key="2">
    <source>
        <dbReference type="EMBL" id="KAF5337317.1"/>
    </source>
</evidence>
<accession>A0A8H5FI15</accession>
<keyword evidence="1" id="KW-0472">Membrane</keyword>
<keyword evidence="3" id="KW-1185">Reference proteome</keyword>
<organism evidence="2 3">
    <name type="scientific">Ephemerocybe angulata</name>
    <dbReference type="NCBI Taxonomy" id="980116"/>
    <lineage>
        <taxon>Eukaryota</taxon>
        <taxon>Fungi</taxon>
        <taxon>Dikarya</taxon>
        <taxon>Basidiomycota</taxon>
        <taxon>Agaricomycotina</taxon>
        <taxon>Agaricomycetes</taxon>
        <taxon>Agaricomycetidae</taxon>
        <taxon>Agaricales</taxon>
        <taxon>Agaricineae</taxon>
        <taxon>Psathyrellaceae</taxon>
        <taxon>Ephemerocybe</taxon>
    </lineage>
</organism>
<reference evidence="2 3" key="1">
    <citation type="journal article" date="2020" name="ISME J.">
        <title>Uncovering the hidden diversity of litter-decomposition mechanisms in mushroom-forming fungi.</title>
        <authorList>
            <person name="Floudas D."/>
            <person name="Bentzer J."/>
            <person name="Ahren D."/>
            <person name="Johansson T."/>
            <person name="Persson P."/>
            <person name="Tunlid A."/>
        </authorList>
    </citation>
    <scope>NUCLEOTIDE SEQUENCE [LARGE SCALE GENOMIC DNA]</scope>
    <source>
        <strain evidence="2 3">CBS 175.51</strain>
    </source>
</reference>
<dbReference type="EMBL" id="JAACJK010000057">
    <property type="protein sequence ID" value="KAF5337317.1"/>
    <property type="molecule type" value="Genomic_DNA"/>
</dbReference>
<keyword evidence="1" id="KW-0812">Transmembrane</keyword>
<dbReference type="OrthoDB" id="3339358at2759"/>
<evidence type="ECO:0000256" key="1">
    <source>
        <dbReference type="SAM" id="Phobius"/>
    </source>
</evidence>
<dbReference type="Proteomes" id="UP000541558">
    <property type="component" value="Unassembled WGS sequence"/>
</dbReference>
<protein>
    <submittedName>
        <fullName evidence="2">Uncharacterized protein</fullName>
    </submittedName>
</protein>
<feature type="transmembrane region" description="Helical" evidence="1">
    <location>
        <begin position="191"/>
        <end position="212"/>
    </location>
</feature>
<feature type="transmembrane region" description="Helical" evidence="1">
    <location>
        <begin position="256"/>
        <end position="278"/>
    </location>
</feature>
<feature type="transmembrane region" description="Helical" evidence="1">
    <location>
        <begin position="12"/>
        <end position="31"/>
    </location>
</feature>
<evidence type="ECO:0000313" key="3">
    <source>
        <dbReference type="Proteomes" id="UP000541558"/>
    </source>
</evidence>
<gene>
    <name evidence="2" type="ORF">D9611_003166</name>
</gene>
<comment type="caution">
    <text evidence="2">The sequence shown here is derived from an EMBL/GenBank/DDBJ whole genome shotgun (WGS) entry which is preliminary data.</text>
</comment>